<evidence type="ECO:0000256" key="2">
    <source>
        <dbReference type="ARBA" id="ARBA00022475"/>
    </source>
</evidence>
<dbReference type="PANTHER" id="PTHR42781">
    <property type="entry name" value="SPERMIDINE/PUTRESCINE IMPORT ATP-BINDING PROTEIN POTA"/>
    <property type="match status" value="1"/>
</dbReference>
<evidence type="ECO:0000313" key="7">
    <source>
        <dbReference type="Proteomes" id="UP000217999"/>
    </source>
</evidence>
<organism evidence="6 7">
    <name type="scientific">Vandammella animalimorsus</name>
    <dbReference type="NCBI Taxonomy" id="2029117"/>
    <lineage>
        <taxon>Bacteria</taxon>
        <taxon>Pseudomonadati</taxon>
        <taxon>Pseudomonadota</taxon>
        <taxon>Betaproteobacteria</taxon>
        <taxon>Burkholderiales</taxon>
        <taxon>Comamonadaceae</taxon>
        <taxon>Vandammella</taxon>
    </lineage>
</organism>
<feature type="domain" description="ABC transporter" evidence="5">
    <location>
        <begin position="32"/>
        <end position="255"/>
    </location>
</feature>
<dbReference type="AlphaFoldDB" id="A0A2A2A8Q2"/>
<dbReference type="PANTHER" id="PTHR42781:SF4">
    <property type="entry name" value="SPERMIDINE_PUTRESCINE IMPORT ATP-BINDING PROTEIN POTA"/>
    <property type="match status" value="1"/>
</dbReference>
<keyword evidence="4 6" id="KW-0067">ATP-binding</keyword>
<keyword evidence="2" id="KW-1003">Cell membrane</keyword>
<dbReference type="GO" id="GO:0005524">
    <property type="term" value="F:ATP binding"/>
    <property type="evidence" value="ECO:0007669"/>
    <property type="project" value="UniProtKB-KW"/>
</dbReference>
<dbReference type="SUPFAM" id="SSF52540">
    <property type="entry name" value="P-loop containing nucleoside triphosphate hydrolases"/>
    <property type="match status" value="1"/>
</dbReference>
<sequence>MNSLSFPEAVSGARAANAAALQAAAGQGAQPWCDIDVRKRLQSAERVFELDVQLRASHPRIVLMGPSGIGKTLVLQAMAGLLRPDAGHVRIGGQAFYDGESGLHVAPQQRRVGFLFQNYALLPHLTALGNVGFGLRRGAWGFLSRAHKDEAMHWLERFQVAHLAGQYPHTLSGGQQQRVALARLAILKPRALLLDEPFSALDPQLRQEMREQVLALLQQLGIPLMLISHDERDHQAFNAQLLRLTQAADGRTVLLPSDAE</sequence>
<dbReference type="InterPro" id="IPR003593">
    <property type="entry name" value="AAA+_ATPase"/>
</dbReference>
<dbReference type="RefSeq" id="WP_095550314.1">
    <property type="nucleotide sequence ID" value="NZ_NSJF01000005.1"/>
</dbReference>
<dbReference type="EMBL" id="NSJF01000005">
    <property type="protein sequence ID" value="PAT34152.1"/>
    <property type="molecule type" value="Genomic_DNA"/>
</dbReference>
<comment type="caution">
    <text evidence="6">The sequence shown here is derived from an EMBL/GenBank/DDBJ whole genome shotgun (WGS) entry which is preliminary data.</text>
</comment>
<name>A0A2A2A8Q2_9BURK</name>
<dbReference type="PROSITE" id="PS00211">
    <property type="entry name" value="ABC_TRANSPORTER_1"/>
    <property type="match status" value="1"/>
</dbReference>
<dbReference type="Proteomes" id="UP000217999">
    <property type="component" value="Unassembled WGS sequence"/>
</dbReference>
<dbReference type="InterPro" id="IPR027417">
    <property type="entry name" value="P-loop_NTPase"/>
</dbReference>
<evidence type="ECO:0000259" key="5">
    <source>
        <dbReference type="PROSITE" id="PS50893"/>
    </source>
</evidence>
<dbReference type="InterPro" id="IPR050093">
    <property type="entry name" value="ABC_SmlMolc_Importer"/>
</dbReference>
<evidence type="ECO:0000256" key="4">
    <source>
        <dbReference type="ARBA" id="ARBA00022840"/>
    </source>
</evidence>
<evidence type="ECO:0000256" key="3">
    <source>
        <dbReference type="ARBA" id="ARBA00022741"/>
    </source>
</evidence>
<dbReference type="Pfam" id="PF00005">
    <property type="entry name" value="ABC_tran"/>
    <property type="match status" value="1"/>
</dbReference>
<reference evidence="6 7" key="1">
    <citation type="submission" date="2017-08" db="EMBL/GenBank/DDBJ databases">
        <title>WGS of Clinical strains of the CDC Group NO-1 linked to zoonotic infections in humans.</title>
        <authorList>
            <person name="Bernier A.-M."/>
            <person name="Bernard K."/>
        </authorList>
    </citation>
    <scope>NUCLEOTIDE SEQUENCE [LARGE SCALE GENOMIC DNA]</scope>
    <source>
        <strain evidence="6 7">NML03-0146</strain>
    </source>
</reference>
<protein>
    <submittedName>
        <fullName evidence="6">ABC transporter ATP-binding protein</fullName>
    </submittedName>
</protein>
<dbReference type="InterPro" id="IPR017871">
    <property type="entry name" value="ABC_transporter-like_CS"/>
</dbReference>
<accession>A0A2A2A8Q2</accession>
<dbReference type="Gene3D" id="3.40.50.300">
    <property type="entry name" value="P-loop containing nucleotide triphosphate hydrolases"/>
    <property type="match status" value="1"/>
</dbReference>
<dbReference type="InterPro" id="IPR003439">
    <property type="entry name" value="ABC_transporter-like_ATP-bd"/>
</dbReference>
<gene>
    <name evidence="6" type="ORF">CK620_10955</name>
</gene>
<keyword evidence="3" id="KW-0547">Nucleotide-binding</keyword>
<keyword evidence="2" id="KW-0472">Membrane</keyword>
<dbReference type="SMART" id="SM00382">
    <property type="entry name" value="AAA"/>
    <property type="match status" value="1"/>
</dbReference>
<dbReference type="GO" id="GO:0016887">
    <property type="term" value="F:ATP hydrolysis activity"/>
    <property type="evidence" value="ECO:0007669"/>
    <property type="project" value="InterPro"/>
</dbReference>
<evidence type="ECO:0000256" key="1">
    <source>
        <dbReference type="ARBA" id="ARBA00022448"/>
    </source>
</evidence>
<evidence type="ECO:0000313" key="6">
    <source>
        <dbReference type="EMBL" id="PAT34152.1"/>
    </source>
</evidence>
<dbReference type="PROSITE" id="PS50893">
    <property type="entry name" value="ABC_TRANSPORTER_2"/>
    <property type="match status" value="1"/>
</dbReference>
<proteinExistence type="predicted"/>
<keyword evidence="1" id="KW-0813">Transport</keyword>